<evidence type="ECO:0000313" key="1">
    <source>
        <dbReference type="EMBL" id="QXP45367.1"/>
    </source>
</evidence>
<reference evidence="1 2" key="1">
    <citation type="journal article" date="2021" name="Microbiol. Resour. Announc.">
        <title>Genome Sequences of Bacteriophages cd2, cd3, and cd4, which Specifically Target Carnobacterium divergens.</title>
        <authorList>
            <person name="Zhang P."/>
            <person name="Britton A.P."/>
            <person name="Visser K.A."/>
            <person name="Welke C.A."/>
            <person name="Wassink H."/>
            <person name="Prins E."/>
            <person name="Yang X."/>
            <person name="Martin-Visscher L.A."/>
        </authorList>
    </citation>
    <scope>NUCLEOTIDE SEQUENCE [LARGE SCALE GENOMIC DNA]</scope>
    <source>
        <strain evidence="2">cd4</strain>
    </source>
</reference>
<dbReference type="EMBL" id="MZ399596">
    <property type="protein sequence ID" value="QXP45367.1"/>
    <property type="molecule type" value="Genomic_DNA"/>
</dbReference>
<accession>A0AAE7ST96</accession>
<keyword evidence="2" id="KW-1185">Reference proteome</keyword>
<protein>
    <submittedName>
        <fullName evidence="1">Uncharacterized protein</fullName>
    </submittedName>
</protein>
<proteinExistence type="predicted"/>
<organism evidence="1 2">
    <name type="scientific">Carnobacterium phage cd4</name>
    <dbReference type="NCBI Taxonomy" id="2849246"/>
    <lineage>
        <taxon>Viruses</taxon>
        <taxon>Duplodnaviria</taxon>
        <taxon>Heunggongvirae</taxon>
        <taxon>Uroviricota</taxon>
        <taxon>Caudoviricetes</taxon>
        <taxon>Carnodivirus</taxon>
        <taxon>Carnodivirus cd4-like</taxon>
    </lineage>
</organism>
<dbReference type="Proteomes" id="UP000828872">
    <property type="component" value="Segment"/>
</dbReference>
<name>A0AAE7ST96_9CAUD</name>
<sequence>MTVLRGLQAVEETIQENTAESVMTFIKAGQKRYVRVPLNIMEMLTPVLTQNVYPAVHTNLYEEGSAYDKVYQDLVAKHKQLKADGASEKEIDEAYNLVYDWSPKEIYLFEFLDLETNSPIVIHSPKGGREGKTIKNLTKVLTEKVVPKADKRIFEIEGLAGNKYIITALDEEDIPADIAKKVIDNFNSSKGYKIDESGENLDNATAVHDPAYRLEMIEKQGLNLAEFGLVKQASEDSTAPTELEM</sequence>
<gene>
    <name evidence="1" type="ORF">cd4_034</name>
</gene>
<evidence type="ECO:0000313" key="2">
    <source>
        <dbReference type="Proteomes" id="UP000828872"/>
    </source>
</evidence>